<evidence type="ECO:0000256" key="4">
    <source>
        <dbReference type="ARBA" id="ARBA00023136"/>
    </source>
</evidence>
<accession>A0A5N8XE56</accession>
<reference evidence="7 8" key="1">
    <citation type="submission" date="2019-07" db="EMBL/GenBank/DDBJ databases">
        <title>New species of Amycolatopsis and Streptomyces.</title>
        <authorList>
            <person name="Duangmal K."/>
            <person name="Teo W.F.A."/>
            <person name="Lipun K."/>
        </authorList>
    </citation>
    <scope>NUCLEOTIDE SEQUENCE [LARGE SCALE GENOMIC DNA]</scope>
    <source>
        <strain evidence="7 8">NBRC 106415</strain>
    </source>
</reference>
<evidence type="ECO:0000256" key="2">
    <source>
        <dbReference type="ARBA" id="ARBA00022692"/>
    </source>
</evidence>
<evidence type="ECO:0000256" key="3">
    <source>
        <dbReference type="ARBA" id="ARBA00022989"/>
    </source>
</evidence>
<keyword evidence="5" id="KW-0813">Transport</keyword>
<dbReference type="InterPro" id="IPR000515">
    <property type="entry name" value="MetI-like"/>
</dbReference>
<feature type="transmembrane region" description="Helical" evidence="5">
    <location>
        <begin position="269"/>
        <end position="292"/>
    </location>
</feature>
<evidence type="ECO:0000256" key="1">
    <source>
        <dbReference type="ARBA" id="ARBA00004141"/>
    </source>
</evidence>
<feature type="transmembrane region" description="Helical" evidence="5">
    <location>
        <begin position="109"/>
        <end position="137"/>
    </location>
</feature>
<dbReference type="PROSITE" id="PS50928">
    <property type="entry name" value="ABC_TM1"/>
    <property type="match status" value="1"/>
</dbReference>
<feature type="transmembrane region" description="Helical" evidence="5">
    <location>
        <begin position="157"/>
        <end position="183"/>
    </location>
</feature>
<evidence type="ECO:0000259" key="6">
    <source>
        <dbReference type="PROSITE" id="PS50928"/>
    </source>
</evidence>
<proteinExistence type="inferred from homology"/>
<dbReference type="Pfam" id="PF00528">
    <property type="entry name" value="BPD_transp_1"/>
    <property type="match status" value="1"/>
</dbReference>
<evidence type="ECO:0000313" key="8">
    <source>
        <dbReference type="Proteomes" id="UP000400924"/>
    </source>
</evidence>
<keyword evidence="4 5" id="KW-0472">Membrane</keyword>
<name>A0A5N8XE56_9ACTN</name>
<dbReference type="SUPFAM" id="SSF161098">
    <property type="entry name" value="MetI-like"/>
    <property type="match status" value="1"/>
</dbReference>
<evidence type="ECO:0000313" key="7">
    <source>
        <dbReference type="EMBL" id="MPY57790.1"/>
    </source>
</evidence>
<keyword evidence="3 5" id="KW-1133">Transmembrane helix</keyword>
<feature type="transmembrane region" description="Helical" evidence="5">
    <location>
        <begin position="225"/>
        <end position="249"/>
    </location>
</feature>
<protein>
    <submittedName>
        <fullName evidence="7">ABC transporter permease</fullName>
    </submittedName>
</protein>
<dbReference type="Gene3D" id="1.10.3720.10">
    <property type="entry name" value="MetI-like"/>
    <property type="match status" value="1"/>
</dbReference>
<evidence type="ECO:0000256" key="5">
    <source>
        <dbReference type="RuleBase" id="RU363032"/>
    </source>
</evidence>
<dbReference type="Proteomes" id="UP000400924">
    <property type="component" value="Unassembled WGS sequence"/>
</dbReference>
<dbReference type="CDD" id="cd06261">
    <property type="entry name" value="TM_PBP2"/>
    <property type="match status" value="1"/>
</dbReference>
<feature type="domain" description="ABC transmembrane type-1" evidence="6">
    <location>
        <begin position="73"/>
        <end position="285"/>
    </location>
</feature>
<dbReference type="OrthoDB" id="9778910at2"/>
<keyword evidence="2 5" id="KW-0812">Transmembrane</keyword>
<comment type="similarity">
    <text evidence="5">Belongs to the binding-protein-dependent transport system permease family.</text>
</comment>
<dbReference type="GO" id="GO:0055085">
    <property type="term" value="P:transmembrane transport"/>
    <property type="evidence" value="ECO:0007669"/>
    <property type="project" value="InterPro"/>
</dbReference>
<keyword evidence="8" id="KW-1185">Reference proteome</keyword>
<comment type="subcellular location">
    <subcellularLocation>
        <location evidence="5">Cell membrane</location>
        <topology evidence="5">Multi-pass membrane protein</topology>
    </subcellularLocation>
    <subcellularLocation>
        <location evidence="1">Membrane</location>
        <topology evidence="1">Multi-pass membrane protein</topology>
    </subcellularLocation>
</comment>
<dbReference type="PANTHER" id="PTHR43376:SF1">
    <property type="entry name" value="OLIGOPEPTIDE TRANSPORT SYSTEM PERMEASE PROTEIN"/>
    <property type="match status" value="1"/>
</dbReference>
<dbReference type="InterPro" id="IPR035906">
    <property type="entry name" value="MetI-like_sf"/>
</dbReference>
<organism evidence="7 8">
    <name type="scientific">Streptomyces spongiae</name>
    <dbReference type="NCBI Taxonomy" id="565072"/>
    <lineage>
        <taxon>Bacteria</taxon>
        <taxon>Bacillati</taxon>
        <taxon>Actinomycetota</taxon>
        <taxon>Actinomycetes</taxon>
        <taxon>Kitasatosporales</taxon>
        <taxon>Streptomycetaceae</taxon>
        <taxon>Streptomyces</taxon>
    </lineage>
</organism>
<dbReference type="GO" id="GO:0005886">
    <property type="term" value="C:plasma membrane"/>
    <property type="evidence" value="ECO:0007669"/>
    <property type="project" value="UniProtKB-SubCell"/>
</dbReference>
<dbReference type="EMBL" id="VJZC01000057">
    <property type="protein sequence ID" value="MPY57790.1"/>
    <property type="molecule type" value="Genomic_DNA"/>
</dbReference>
<dbReference type="PANTHER" id="PTHR43376">
    <property type="entry name" value="OLIGOPEPTIDE TRANSPORT SYSTEM PERMEASE PROTEIN"/>
    <property type="match status" value="1"/>
</dbReference>
<gene>
    <name evidence="7" type="ORF">FNH08_11605</name>
</gene>
<feature type="transmembrane region" description="Helical" evidence="5">
    <location>
        <begin position="75"/>
        <end position="97"/>
    </location>
</feature>
<comment type="caution">
    <text evidence="7">The sequence shown here is derived from an EMBL/GenBank/DDBJ whole genome shotgun (WGS) entry which is preliminary data.</text>
</comment>
<dbReference type="AlphaFoldDB" id="A0A5N8XE56"/>
<sequence length="300" mass="31929">MPGDPASVILNKLAQQSQVTPATEKSIRALFGVPDEGLWQQYLHYLAQLAHGDLGVSIAYFPQPVSEMIGSGLPWTLGLVSLTTVLAFLLGTGIGIVSGARPGSRFDSVTAPLATFLGSMPYFWVATMLLLLLSVTVPVFPSQNGYDLGLDPGFTPAFIGSVIEHGFLPAVTIIVSSVGGWLLGMRNMMITTVAEDYVTLAEAKGLSRRRVLLAYAARNAMLPQIAGLAISIGTVVGGSLLAEAVFAYPGVGYLFYQAVVNLDYPLMQALFLTISLSVLLANFIADSVYVLLDPRTREDA</sequence>